<dbReference type="InterPro" id="IPR052389">
    <property type="entry name" value="Sec_Metab_Biosynth-Assoc"/>
</dbReference>
<dbReference type="InterPro" id="IPR029069">
    <property type="entry name" value="HotDog_dom_sf"/>
</dbReference>
<reference evidence="3 4" key="1">
    <citation type="submission" date="2024-03" db="EMBL/GenBank/DDBJ databases">
        <title>The Acrasis kona genome and developmental transcriptomes reveal deep origins of eukaryotic multicellular pathways.</title>
        <authorList>
            <person name="Sheikh S."/>
            <person name="Fu C.-J."/>
            <person name="Brown M.W."/>
            <person name="Baldauf S.L."/>
        </authorList>
    </citation>
    <scope>NUCLEOTIDE SEQUENCE [LARGE SCALE GENOMIC DNA]</scope>
    <source>
        <strain evidence="3 4">ATCC MYA-3509</strain>
    </source>
</reference>
<dbReference type="PANTHER" id="PTHR38110">
    <property type="entry name" value="CHROMOSOME 23, WHOLE GENOME SHOTGUN SEQUENCE"/>
    <property type="match status" value="1"/>
</dbReference>
<organism evidence="3 4">
    <name type="scientific">Acrasis kona</name>
    <dbReference type="NCBI Taxonomy" id="1008807"/>
    <lineage>
        <taxon>Eukaryota</taxon>
        <taxon>Discoba</taxon>
        <taxon>Heterolobosea</taxon>
        <taxon>Tetramitia</taxon>
        <taxon>Eutetramitia</taxon>
        <taxon>Acrasidae</taxon>
        <taxon>Acrasis</taxon>
    </lineage>
</organism>
<dbReference type="InterPro" id="IPR042171">
    <property type="entry name" value="Acyl-CoA_hotdog"/>
</dbReference>
<dbReference type="PANTHER" id="PTHR38110:SF1">
    <property type="entry name" value="THIOESTERASE DOMAIN-CONTAINING PROTEIN"/>
    <property type="match status" value="1"/>
</dbReference>
<dbReference type="AlphaFoldDB" id="A0AAW2ZK02"/>
<gene>
    <name evidence="3" type="ORF">AKO1_010638</name>
</gene>
<accession>A0AAW2ZK02</accession>
<evidence type="ECO:0000259" key="2">
    <source>
        <dbReference type="Pfam" id="PF20789"/>
    </source>
</evidence>
<dbReference type="Pfam" id="PF20789">
    <property type="entry name" value="4HBT_3C"/>
    <property type="match status" value="1"/>
</dbReference>
<proteinExistence type="predicted"/>
<evidence type="ECO:0000313" key="4">
    <source>
        <dbReference type="Proteomes" id="UP001431209"/>
    </source>
</evidence>
<sequence length="310" mass="35224">MIPDFDDAIALTPTPNNPYLFSGTIKQNQWSINKAPNGGILSALCMKAGSLALKNYQKLVLKNTEEPWFPHPLSANLHFLKVSGYGERQFKVEVQKTSKQYAQVVIKMTKTQTDTSPIIMCMAWFGKLNSNPNAWVYESDGTTLDMSKVVSKDELLDQFHGKPADALNSLTLYRSIDVRLLPDDQENKKKERAWISFRNGRPMDDIFSLSFVIDALIPHPITILEFDETSRVRKGLNWYPTMSLDIIFHRLPDEGNIWVYETFDTVSAHDGIFEEVCKTYDPNGRLLVSGRQFAGIVPISKAQEKMRSKL</sequence>
<dbReference type="InterPro" id="IPR049449">
    <property type="entry name" value="TesB_ACOT8-like_N"/>
</dbReference>
<protein>
    <submittedName>
        <fullName evidence="3">DNA damage-binding protein</fullName>
    </submittedName>
</protein>
<dbReference type="SUPFAM" id="SSF54637">
    <property type="entry name" value="Thioesterase/thiol ester dehydrase-isomerase"/>
    <property type="match status" value="1"/>
</dbReference>
<dbReference type="Gene3D" id="2.40.160.210">
    <property type="entry name" value="Acyl-CoA thioesterase, double hotdog domain"/>
    <property type="match status" value="1"/>
</dbReference>
<dbReference type="Proteomes" id="UP001431209">
    <property type="component" value="Unassembled WGS sequence"/>
</dbReference>
<evidence type="ECO:0000259" key="1">
    <source>
        <dbReference type="Pfam" id="PF13622"/>
    </source>
</evidence>
<dbReference type="InterPro" id="IPR049450">
    <property type="entry name" value="ACOT8-like_C"/>
</dbReference>
<name>A0AAW2ZK02_9EUKA</name>
<comment type="caution">
    <text evidence="3">The sequence shown here is derived from an EMBL/GenBank/DDBJ whole genome shotgun (WGS) entry which is preliminary data.</text>
</comment>
<feature type="domain" description="Acyl-CoA thioesterase-like N-terminal HotDog" evidence="1">
    <location>
        <begin position="29"/>
        <end position="126"/>
    </location>
</feature>
<evidence type="ECO:0000313" key="3">
    <source>
        <dbReference type="EMBL" id="KAL0489308.1"/>
    </source>
</evidence>
<keyword evidence="4" id="KW-1185">Reference proteome</keyword>
<dbReference type="Pfam" id="PF13622">
    <property type="entry name" value="4HBT_3"/>
    <property type="match status" value="1"/>
</dbReference>
<dbReference type="EMBL" id="JAOPGA020001545">
    <property type="protein sequence ID" value="KAL0489308.1"/>
    <property type="molecule type" value="Genomic_DNA"/>
</dbReference>
<feature type="domain" description="Acyl-CoA thioesterase-like C-terminal" evidence="2">
    <location>
        <begin position="170"/>
        <end position="293"/>
    </location>
</feature>